<keyword evidence="5" id="KW-0460">Magnesium</keyword>
<keyword evidence="6 11" id="KW-0695">RNA-directed DNA polymerase</keyword>
<keyword evidence="2" id="KW-0808">Transferase</keyword>
<dbReference type="PRINTS" id="PR00866">
    <property type="entry name" value="RNADNAPOLMS"/>
</dbReference>
<evidence type="ECO:0000256" key="9">
    <source>
        <dbReference type="ARBA" id="ARBA00048173"/>
    </source>
</evidence>
<dbReference type="GO" id="GO:0051607">
    <property type="term" value="P:defense response to virus"/>
    <property type="evidence" value="ECO:0007669"/>
    <property type="project" value="UniProtKB-KW"/>
</dbReference>
<keyword evidence="7" id="KW-0051">Antiviral defense</keyword>
<dbReference type="Proteomes" id="UP000031670">
    <property type="component" value="Unassembled WGS sequence"/>
</dbReference>
<evidence type="ECO:0000256" key="5">
    <source>
        <dbReference type="ARBA" id="ARBA00022842"/>
    </source>
</evidence>
<dbReference type="GO" id="GO:0003964">
    <property type="term" value="F:RNA-directed DNA polymerase activity"/>
    <property type="evidence" value="ECO:0007669"/>
    <property type="project" value="UniProtKB-KW"/>
</dbReference>
<protein>
    <recommendedName>
        <fullName evidence="1">RNA-directed DNA polymerase</fullName>
        <ecNumber evidence="1">2.7.7.49</ecNumber>
    </recommendedName>
</protein>
<dbReference type="InterPro" id="IPR051083">
    <property type="entry name" value="GrpII_Intron_Splice-Mob/Def"/>
</dbReference>
<evidence type="ECO:0000313" key="12">
    <source>
        <dbReference type="Proteomes" id="UP000031670"/>
    </source>
</evidence>
<evidence type="ECO:0000256" key="8">
    <source>
        <dbReference type="ARBA" id="ARBA00034120"/>
    </source>
</evidence>
<sequence length="321" mass="36933">MSVVSYLTNSCHCNSDDLFRLAINAPRRYKVYSIAKRTSGYRTIAHPSAELKKVQYQIISAFSEGNRPLAQLSIHSQAMAYKTGVGIKENAKMHSHNSYLLKMDFEQFFNSITPELFWRSYHALNPETTLSRTDKKLIDLFLFWAPNKYDLSRLVLSVGAPSSPLISNFCMYQFDELIHRFCHERKITYTRYADDITFSTNVPNVLFTVPKKVDELLKELFSGLIMINNQKTVFSSRAHNKHVTGVTITPQGGLSLGRNRKRYIRHLVHQFTLGRLATDDLNHLRGLLSFSQYIEPSFVLSLKKKYSIPIVDSISRGRYEC</sequence>
<organism evidence="11 12">
    <name type="scientific">Vibrio ishigakensis</name>
    <dbReference type="NCBI Taxonomy" id="1481914"/>
    <lineage>
        <taxon>Bacteria</taxon>
        <taxon>Pseudomonadati</taxon>
        <taxon>Pseudomonadota</taxon>
        <taxon>Gammaproteobacteria</taxon>
        <taxon>Vibrionales</taxon>
        <taxon>Vibrionaceae</taxon>
        <taxon>Vibrio</taxon>
    </lineage>
</organism>
<evidence type="ECO:0000256" key="4">
    <source>
        <dbReference type="ARBA" id="ARBA00022723"/>
    </source>
</evidence>
<dbReference type="PANTHER" id="PTHR34047">
    <property type="entry name" value="NUCLEAR INTRON MATURASE 1, MITOCHONDRIAL-RELATED"/>
    <property type="match status" value="1"/>
</dbReference>
<evidence type="ECO:0000313" key="11">
    <source>
        <dbReference type="EMBL" id="GAM63328.1"/>
    </source>
</evidence>
<proteinExistence type="inferred from homology"/>
<comment type="similarity">
    <text evidence="8">Belongs to the bacterial reverse transcriptase family.</text>
</comment>
<dbReference type="SUPFAM" id="SSF56672">
    <property type="entry name" value="DNA/RNA polymerases"/>
    <property type="match status" value="1"/>
</dbReference>
<dbReference type="InterPro" id="IPR000123">
    <property type="entry name" value="Reverse_transcriptase_msDNA"/>
</dbReference>
<name>A0A0B8PJP2_9VIBR</name>
<evidence type="ECO:0000256" key="1">
    <source>
        <dbReference type="ARBA" id="ARBA00012493"/>
    </source>
</evidence>
<evidence type="ECO:0000256" key="2">
    <source>
        <dbReference type="ARBA" id="ARBA00022679"/>
    </source>
</evidence>
<dbReference type="EC" id="2.7.7.49" evidence="1"/>
<dbReference type="GO" id="GO:0003723">
    <property type="term" value="F:RNA binding"/>
    <property type="evidence" value="ECO:0007669"/>
    <property type="project" value="InterPro"/>
</dbReference>
<reference evidence="11 12" key="1">
    <citation type="submission" date="2015-01" db="EMBL/GenBank/DDBJ databases">
        <title>Vibrio sp. C5 JCM 19232 whole genome shotgun sequence.</title>
        <authorList>
            <person name="Sawabe T."/>
            <person name="Meirelles P."/>
            <person name="Feng G."/>
            <person name="Sayaka M."/>
            <person name="Hattori M."/>
            <person name="Ohkuma M."/>
        </authorList>
    </citation>
    <scope>NUCLEOTIDE SEQUENCE [LARGE SCALE GENOMIC DNA]</scope>
    <source>
        <strain evidence="11 12">JCM19232</strain>
    </source>
</reference>
<dbReference type="GO" id="GO:0046872">
    <property type="term" value="F:metal ion binding"/>
    <property type="evidence" value="ECO:0007669"/>
    <property type="project" value="UniProtKB-KW"/>
</dbReference>
<dbReference type="Pfam" id="PF00078">
    <property type="entry name" value="RVT_1"/>
    <property type="match status" value="1"/>
</dbReference>
<dbReference type="PROSITE" id="PS50878">
    <property type="entry name" value="RT_POL"/>
    <property type="match status" value="1"/>
</dbReference>
<accession>A0A0B8PJP2</accession>
<gene>
    <name evidence="11" type="ORF">JCM19232_1475</name>
</gene>
<evidence type="ECO:0000256" key="6">
    <source>
        <dbReference type="ARBA" id="ARBA00022918"/>
    </source>
</evidence>
<feature type="domain" description="Reverse transcriptase" evidence="10">
    <location>
        <begin position="15"/>
        <end position="248"/>
    </location>
</feature>
<evidence type="ECO:0000259" key="10">
    <source>
        <dbReference type="PROSITE" id="PS50878"/>
    </source>
</evidence>
<dbReference type="EMBL" id="BBSA01000008">
    <property type="protein sequence ID" value="GAM63328.1"/>
    <property type="molecule type" value="Genomic_DNA"/>
</dbReference>
<dbReference type="CDD" id="cd03487">
    <property type="entry name" value="RT_Bac_retron_II"/>
    <property type="match status" value="1"/>
</dbReference>
<dbReference type="InterPro" id="IPR043502">
    <property type="entry name" value="DNA/RNA_pol_sf"/>
</dbReference>
<keyword evidence="4" id="KW-0479">Metal-binding</keyword>
<comment type="catalytic activity">
    <reaction evidence="9">
        <text>DNA(n) + a 2'-deoxyribonucleoside 5'-triphosphate = DNA(n+1) + diphosphate</text>
        <dbReference type="Rhea" id="RHEA:22508"/>
        <dbReference type="Rhea" id="RHEA-COMP:17339"/>
        <dbReference type="Rhea" id="RHEA-COMP:17340"/>
        <dbReference type="ChEBI" id="CHEBI:33019"/>
        <dbReference type="ChEBI" id="CHEBI:61560"/>
        <dbReference type="ChEBI" id="CHEBI:173112"/>
        <dbReference type="EC" id="2.7.7.49"/>
    </reaction>
</comment>
<evidence type="ECO:0000256" key="7">
    <source>
        <dbReference type="ARBA" id="ARBA00023118"/>
    </source>
</evidence>
<dbReference type="PANTHER" id="PTHR34047:SF7">
    <property type="entry name" value="RNA-DIRECTED DNA POLYMERASE"/>
    <property type="match status" value="1"/>
</dbReference>
<reference evidence="11 12" key="2">
    <citation type="submission" date="2015-01" db="EMBL/GenBank/DDBJ databases">
        <authorList>
            <consortium name="NBRP consortium"/>
            <person name="Sawabe T."/>
            <person name="Meirelles P."/>
            <person name="Feng G."/>
            <person name="Sayaka M."/>
            <person name="Hattori M."/>
            <person name="Ohkuma M."/>
        </authorList>
    </citation>
    <scope>NUCLEOTIDE SEQUENCE [LARGE SCALE GENOMIC DNA]</scope>
    <source>
        <strain evidence="11 12">JCM19232</strain>
    </source>
</reference>
<comment type="caution">
    <text evidence="11">The sequence shown here is derived from an EMBL/GenBank/DDBJ whole genome shotgun (WGS) entry which is preliminary data.</text>
</comment>
<keyword evidence="3" id="KW-0548">Nucleotidyltransferase</keyword>
<dbReference type="NCBIfam" id="NF038233">
    <property type="entry name" value="retron_St85_RT"/>
    <property type="match status" value="1"/>
</dbReference>
<evidence type="ECO:0000256" key="3">
    <source>
        <dbReference type="ARBA" id="ARBA00022695"/>
    </source>
</evidence>
<dbReference type="InterPro" id="IPR000477">
    <property type="entry name" value="RT_dom"/>
</dbReference>
<dbReference type="AlphaFoldDB" id="A0A0B8PJP2"/>